<dbReference type="Gene3D" id="1.20.5.1030">
    <property type="entry name" value="Preprotein translocase secy subunit"/>
    <property type="match status" value="1"/>
</dbReference>
<comment type="caution">
    <text evidence="2">The sequence shown here is derived from an EMBL/GenBank/DDBJ whole genome shotgun (WGS) entry which is preliminary data.</text>
</comment>
<organism evidence="2 3">
    <name type="scientific">Candidatus Methylacidithermus pantelleriae</name>
    <dbReference type="NCBI Taxonomy" id="2744239"/>
    <lineage>
        <taxon>Bacteria</taxon>
        <taxon>Pseudomonadati</taxon>
        <taxon>Verrucomicrobiota</taxon>
        <taxon>Methylacidiphilae</taxon>
        <taxon>Methylacidiphilales</taxon>
        <taxon>Methylacidiphilaceae</taxon>
        <taxon>Candidatus Methylacidithermus</taxon>
    </lineage>
</organism>
<proteinExistence type="predicted"/>
<name>A0A8J2FVG9_9BACT</name>
<gene>
    <name evidence="2" type="ORF">MPNT_130056</name>
</gene>
<dbReference type="AlphaFoldDB" id="A0A8J2FVG9"/>
<feature type="transmembrane region" description="Helical" evidence="1">
    <location>
        <begin position="12"/>
        <end position="29"/>
    </location>
</feature>
<evidence type="ECO:0000313" key="3">
    <source>
        <dbReference type="Proteomes" id="UP000663859"/>
    </source>
</evidence>
<protein>
    <submittedName>
        <fullName evidence="2">Preprotein translocase subunit SecE</fullName>
    </submittedName>
</protein>
<keyword evidence="3" id="KW-1185">Reference proteome</keyword>
<sequence>MATSQSALLDWITYGLLAVAVGGIGWLLYRDRKKIRVFLEETWVELKKCSWPWDPAEKGPKKFRELIDSTVVVVISSILLASIVTSIDFLLAKVVGFLTRLRV</sequence>
<dbReference type="RefSeq" id="WP_236027823.1">
    <property type="nucleotide sequence ID" value="NZ_CAJNOB010000005.1"/>
</dbReference>
<feature type="transmembrane region" description="Helical" evidence="1">
    <location>
        <begin position="71"/>
        <end position="92"/>
    </location>
</feature>
<keyword evidence="1" id="KW-0472">Membrane</keyword>
<evidence type="ECO:0000313" key="2">
    <source>
        <dbReference type="EMBL" id="CAF0693057.1"/>
    </source>
</evidence>
<reference evidence="2" key="1">
    <citation type="submission" date="2021-02" db="EMBL/GenBank/DDBJ databases">
        <authorList>
            <person name="Cremers G."/>
            <person name="Picone N."/>
        </authorList>
    </citation>
    <scope>NUCLEOTIDE SEQUENCE</scope>
    <source>
        <strain evidence="2">PQ17</strain>
    </source>
</reference>
<accession>A0A8J2FVG9</accession>
<keyword evidence="1" id="KW-1133">Transmembrane helix</keyword>
<dbReference type="EMBL" id="CAJNOB010000005">
    <property type="protein sequence ID" value="CAF0693057.1"/>
    <property type="molecule type" value="Genomic_DNA"/>
</dbReference>
<dbReference type="Proteomes" id="UP000663859">
    <property type="component" value="Unassembled WGS sequence"/>
</dbReference>
<evidence type="ECO:0000256" key="1">
    <source>
        <dbReference type="SAM" id="Phobius"/>
    </source>
</evidence>
<dbReference type="InterPro" id="IPR038379">
    <property type="entry name" value="SecE_sf"/>
</dbReference>
<keyword evidence="1" id="KW-0812">Transmembrane</keyword>